<evidence type="ECO:0000313" key="2">
    <source>
        <dbReference type="EMBL" id="KAG1303517.1"/>
    </source>
</evidence>
<accession>A0A9P6X252</accession>
<dbReference type="AlphaFoldDB" id="A0A9P6X252"/>
<keyword evidence="1" id="KW-0812">Transmembrane</keyword>
<reference evidence="2" key="1">
    <citation type="journal article" date="2020" name="Microb. Genom.">
        <title>Genetic diversity of clinical and environmental Mucorales isolates obtained from an investigation of mucormycosis cases among solid organ transplant recipients.</title>
        <authorList>
            <person name="Nguyen M.H."/>
            <person name="Kaul D."/>
            <person name="Muto C."/>
            <person name="Cheng S.J."/>
            <person name="Richter R.A."/>
            <person name="Bruno V.M."/>
            <person name="Liu G."/>
            <person name="Beyhan S."/>
            <person name="Sundermann A.J."/>
            <person name="Mounaud S."/>
            <person name="Pasculle A.W."/>
            <person name="Nierman W.C."/>
            <person name="Driscoll E."/>
            <person name="Cumbie R."/>
            <person name="Clancy C.J."/>
            <person name="Dupont C.L."/>
        </authorList>
    </citation>
    <scope>NUCLEOTIDE SEQUENCE</scope>
    <source>
        <strain evidence="2">GL11</strain>
    </source>
</reference>
<evidence type="ECO:0000256" key="1">
    <source>
        <dbReference type="SAM" id="Phobius"/>
    </source>
</evidence>
<keyword evidence="1" id="KW-0472">Membrane</keyword>
<evidence type="ECO:0000313" key="3">
    <source>
        <dbReference type="Proteomes" id="UP000716291"/>
    </source>
</evidence>
<feature type="transmembrane region" description="Helical" evidence="1">
    <location>
        <begin position="6"/>
        <end position="23"/>
    </location>
</feature>
<keyword evidence="1" id="KW-1133">Transmembrane helix</keyword>
<dbReference type="Proteomes" id="UP000716291">
    <property type="component" value="Unassembled WGS sequence"/>
</dbReference>
<feature type="transmembrane region" description="Helical" evidence="1">
    <location>
        <begin position="35"/>
        <end position="59"/>
    </location>
</feature>
<organism evidence="2 3">
    <name type="scientific">Rhizopus oryzae</name>
    <name type="common">Mucormycosis agent</name>
    <name type="synonym">Rhizopus arrhizus var. delemar</name>
    <dbReference type="NCBI Taxonomy" id="64495"/>
    <lineage>
        <taxon>Eukaryota</taxon>
        <taxon>Fungi</taxon>
        <taxon>Fungi incertae sedis</taxon>
        <taxon>Mucoromycota</taxon>
        <taxon>Mucoromycotina</taxon>
        <taxon>Mucoromycetes</taxon>
        <taxon>Mucorales</taxon>
        <taxon>Mucorineae</taxon>
        <taxon>Rhizopodaceae</taxon>
        <taxon>Rhizopus</taxon>
    </lineage>
</organism>
<comment type="caution">
    <text evidence="2">The sequence shown here is derived from an EMBL/GenBank/DDBJ whole genome shotgun (WGS) entry which is preliminary data.</text>
</comment>
<proteinExistence type="predicted"/>
<name>A0A9P6X252_RHIOR</name>
<gene>
    <name evidence="2" type="ORF">G6F64_010001</name>
</gene>
<feature type="transmembrane region" description="Helical" evidence="1">
    <location>
        <begin position="127"/>
        <end position="146"/>
    </location>
</feature>
<sequence length="155" mass="17121">MHFESNVGVVPYLVILGTLFFNASGTAGNQVVEMILNIVTMLFPAIWCAIISYLCTLYNSNNQGLYWNGTGAIASIAFFLSVFLTAYYRLKYPRLFIPALQGFTLPFFGLTKGIYDTHFDVMSIVGIFYPVLIGGAIALLVNLVLWPETAAKLSE</sequence>
<protein>
    <submittedName>
        <fullName evidence="2">Uncharacterized protein</fullName>
    </submittedName>
</protein>
<keyword evidence="3" id="KW-1185">Reference proteome</keyword>
<feature type="transmembrane region" description="Helical" evidence="1">
    <location>
        <begin position="65"/>
        <end position="88"/>
    </location>
</feature>
<dbReference type="OrthoDB" id="2115463at2759"/>
<dbReference type="EMBL" id="JAANQT010001951">
    <property type="protein sequence ID" value="KAG1303517.1"/>
    <property type="molecule type" value="Genomic_DNA"/>
</dbReference>